<evidence type="ECO:0000256" key="6">
    <source>
        <dbReference type="ARBA" id="ARBA00023136"/>
    </source>
</evidence>
<reference evidence="9 10" key="1">
    <citation type="journal article" date="2019" name="Int. J. Syst. Evol. Microbiol.">
        <title>The Global Catalogue of Microorganisms (GCM) 10K type strain sequencing project: providing services to taxonomists for standard genome sequencing and annotation.</title>
        <authorList>
            <consortium name="The Broad Institute Genomics Platform"/>
            <consortium name="The Broad Institute Genome Sequencing Center for Infectious Disease"/>
            <person name="Wu L."/>
            <person name="Ma J."/>
        </authorList>
    </citation>
    <scope>NUCLEOTIDE SEQUENCE [LARGE SCALE GENOMIC DNA]</scope>
    <source>
        <strain evidence="9 10">JCM 6242</strain>
    </source>
</reference>
<dbReference type="InterPro" id="IPR036938">
    <property type="entry name" value="PAP2/HPO_sf"/>
</dbReference>
<name>A0ABN3VR47_9ACTN</name>
<evidence type="ECO:0000259" key="8">
    <source>
        <dbReference type="SMART" id="SM00014"/>
    </source>
</evidence>
<feature type="transmembrane region" description="Helical" evidence="7">
    <location>
        <begin position="164"/>
        <end position="183"/>
    </location>
</feature>
<evidence type="ECO:0000256" key="2">
    <source>
        <dbReference type="ARBA" id="ARBA00022475"/>
    </source>
</evidence>
<accession>A0ABN3VR47</accession>
<evidence type="ECO:0000256" key="7">
    <source>
        <dbReference type="SAM" id="Phobius"/>
    </source>
</evidence>
<dbReference type="PANTHER" id="PTHR14969:SF62">
    <property type="entry name" value="DECAPRENYLPHOSPHORYL-5-PHOSPHORIBOSE PHOSPHATASE RV3807C-RELATED"/>
    <property type="match status" value="1"/>
</dbReference>
<keyword evidence="3 7" id="KW-0812">Transmembrane</keyword>
<dbReference type="InterPro" id="IPR000326">
    <property type="entry name" value="PAP2/HPO"/>
</dbReference>
<keyword evidence="10" id="KW-1185">Reference proteome</keyword>
<comment type="subcellular location">
    <subcellularLocation>
        <location evidence="1">Cell membrane</location>
        <topology evidence="1">Multi-pass membrane protein</topology>
    </subcellularLocation>
</comment>
<dbReference type="PANTHER" id="PTHR14969">
    <property type="entry name" value="SPHINGOSINE-1-PHOSPHATE PHOSPHOHYDROLASE"/>
    <property type="match status" value="1"/>
</dbReference>
<feature type="domain" description="Phosphatidic acid phosphatase type 2/haloperoxidase" evidence="8">
    <location>
        <begin position="66"/>
        <end position="179"/>
    </location>
</feature>
<keyword evidence="2" id="KW-1003">Cell membrane</keyword>
<dbReference type="Gene3D" id="1.20.144.10">
    <property type="entry name" value="Phosphatidic acid phosphatase type 2/haloperoxidase"/>
    <property type="match status" value="2"/>
</dbReference>
<feature type="transmembrane region" description="Helical" evidence="7">
    <location>
        <begin position="38"/>
        <end position="56"/>
    </location>
</feature>
<evidence type="ECO:0000256" key="5">
    <source>
        <dbReference type="ARBA" id="ARBA00022989"/>
    </source>
</evidence>
<dbReference type="EMBL" id="BAAAVI010000003">
    <property type="protein sequence ID" value="GAA2849693.1"/>
    <property type="molecule type" value="Genomic_DNA"/>
</dbReference>
<dbReference type="Pfam" id="PF01569">
    <property type="entry name" value="PAP2"/>
    <property type="match status" value="1"/>
</dbReference>
<proteinExistence type="predicted"/>
<evidence type="ECO:0000313" key="9">
    <source>
        <dbReference type="EMBL" id="GAA2849693.1"/>
    </source>
</evidence>
<evidence type="ECO:0000256" key="4">
    <source>
        <dbReference type="ARBA" id="ARBA00022801"/>
    </source>
</evidence>
<feature type="transmembrane region" description="Helical" evidence="7">
    <location>
        <begin position="63"/>
        <end position="82"/>
    </location>
</feature>
<keyword evidence="5 7" id="KW-1133">Transmembrane helix</keyword>
<keyword evidence="4" id="KW-0378">Hydrolase</keyword>
<dbReference type="Proteomes" id="UP001500831">
    <property type="component" value="Unassembled WGS sequence"/>
</dbReference>
<dbReference type="RefSeq" id="WP_344967741.1">
    <property type="nucleotide sequence ID" value="NZ_BAAAVI010000003.1"/>
</dbReference>
<gene>
    <name evidence="9" type="ORF">GCM10010517_07090</name>
</gene>
<dbReference type="SUPFAM" id="SSF48317">
    <property type="entry name" value="Acid phosphatase/Vanadium-dependent haloperoxidase"/>
    <property type="match status" value="1"/>
</dbReference>
<evidence type="ECO:0000256" key="1">
    <source>
        <dbReference type="ARBA" id="ARBA00004651"/>
    </source>
</evidence>
<organism evidence="9 10">
    <name type="scientific">Streptosporangium fragile</name>
    <dbReference type="NCBI Taxonomy" id="46186"/>
    <lineage>
        <taxon>Bacteria</taxon>
        <taxon>Bacillati</taxon>
        <taxon>Actinomycetota</taxon>
        <taxon>Actinomycetes</taxon>
        <taxon>Streptosporangiales</taxon>
        <taxon>Streptosporangiaceae</taxon>
        <taxon>Streptosporangium</taxon>
    </lineage>
</organism>
<evidence type="ECO:0000313" key="10">
    <source>
        <dbReference type="Proteomes" id="UP001500831"/>
    </source>
</evidence>
<dbReference type="SMART" id="SM00014">
    <property type="entry name" value="acidPPc"/>
    <property type="match status" value="1"/>
</dbReference>
<keyword evidence="6 7" id="KW-0472">Membrane</keyword>
<sequence length="226" mass="24351">MNDAINIEDVPDVSAEWYRDVTEFARDTPSWSHGLAELGTEAVIVLLAALLVWAWWRARRQDARAMAAAVIGPVAVVVVYLLSEVLKNIVQEERPCRAVPGVAALAPCPEYGDWSFPSNHSVLAAGAAAVLLLAWRRATLPLLALAVLAAFSRVYLGVHYPHDVAAGFLLGVVAAPLLVLLLTPPLTPLVDRLRGQALWRPLLGGTGAVTAEAGWDRDPRARPHGR</sequence>
<comment type="caution">
    <text evidence="9">The sequence shown here is derived from an EMBL/GenBank/DDBJ whole genome shotgun (WGS) entry which is preliminary data.</text>
</comment>
<feature type="transmembrane region" description="Helical" evidence="7">
    <location>
        <begin position="142"/>
        <end position="158"/>
    </location>
</feature>
<evidence type="ECO:0000256" key="3">
    <source>
        <dbReference type="ARBA" id="ARBA00022692"/>
    </source>
</evidence>
<protein>
    <recommendedName>
        <fullName evidence="8">Phosphatidic acid phosphatase type 2/haloperoxidase domain-containing protein</fullName>
    </recommendedName>
</protein>